<reference evidence="3 4" key="1">
    <citation type="submission" date="2017-10" db="EMBL/GenBank/DDBJ databases">
        <title>The new phylogeny of genus Mycobacterium.</title>
        <authorList>
            <person name="Tortoli E."/>
            <person name="Trovato A."/>
            <person name="Cirillo D.M."/>
        </authorList>
    </citation>
    <scope>NUCLEOTIDE SEQUENCE [LARGE SCALE GENOMIC DNA]</scope>
    <source>
        <strain evidence="3 4">CCUG37673</strain>
    </source>
</reference>
<feature type="chain" id="PRO_5012721313" description="Lipoprotein" evidence="2">
    <location>
        <begin position="27"/>
        <end position="343"/>
    </location>
</feature>
<keyword evidence="2" id="KW-0732">Signal</keyword>
<sequence length="343" mass="34650">MKTRVKPAGQLAFCSALLLVACGVGACSSNPADTPPPTITPAEAAVSPPTTRPPAGQVRPLSGNPFAALFDPATASLVALAPDKPGTAALTVVPADGATRSVALPAAATAIAGADGRVYAATRGGYFAVDVATGRVDRFDVDGQAGTEFTAIARRADGRLVLGSADGAVYTLGSDTTVAAQLKIFARVDAIVTQGDTAVVLDRGQTSVTTVDASGEKAQHALRAGEGATTLAADSMGRVLVADTRGGALLVFGTDPLMLRQRYPVRGAPYGLAATSQLAWVSQTETNTVIGYDLSTGIPVEKVRYPTVQQPNSLAFDEASGTLYVVSGSGAGVQVIPNAGVAR</sequence>
<dbReference type="InterPro" id="IPR015943">
    <property type="entry name" value="WD40/YVTN_repeat-like_dom_sf"/>
</dbReference>
<feature type="signal peptide" evidence="2">
    <location>
        <begin position="1"/>
        <end position="26"/>
    </location>
</feature>
<proteinExistence type="predicted"/>
<evidence type="ECO:0008006" key="5">
    <source>
        <dbReference type="Google" id="ProtNLM"/>
    </source>
</evidence>
<accession>A0A2A7MZJ1</accession>
<evidence type="ECO:0000256" key="1">
    <source>
        <dbReference type="SAM" id="MobiDB-lite"/>
    </source>
</evidence>
<gene>
    <name evidence="3" type="ORF">CQY20_16525</name>
</gene>
<dbReference type="EMBL" id="PDCP01000028">
    <property type="protein sequence ID" value="PEG37185.1"/>
    <property type="molecule type" value="Genomic_DNA"/>
</dbReference>
<dbReference type="Proteomes" id="UP000220914">
    <property type="component" value="Unassembled WGS sequence"/>
</dbReference>
<keyword evidence="4" id="KW-1185">Reference proteome</keyword>
<evidence type="ECO:0000313" key="4">
    <source>
        <dbReference type="Proteomes" id="UP000220914"/>
    </source>
</evidence>
<protein>
    <recommendedName>
        <fullName evidence="5">Lipoprotein</fullName>
    </recommendedName>
</protein>
<organism evidence="3 4">
    <name type="scientific">Mycolicibacterium agri</name>
    <name type="common">Mycobacterium agri</name>
    <dbReference type="NCBI Taxonomy" id="36811"/>
    <lineage>
        <taxon>Bacteria</taxon>
        <taxon>Bacillati</taxon>
        <taxon>Actinomycetota</taxon>
        <taxon>Actinomycetes</taxon>
        <taxon>Mycobacteriales</taxon>
        <taxon>Mycobacteriaceae</taxon>
        <taxon>Mycolicibacterium</taxon>
    </lineage>
</organism>
<dbReference type="PROSITE" id="PS51257">
    <property type="entry name" value="PROKAR_LIPOPROTEIN"/>
    <property type="match status" value="1"/>
</dbReference>
<dbReference type="RefSeq" id="WP_097941165.1">
    <property type="nucleotide sequence ID" value="NZ_PDCP01000028.1"/>
</dbReference>
<dbReference type="AlphaFoldDB" id="A0A2A7MZJ1"/>
<evidence type="ECO:0000256" key="2">
    <source>
        <dbReference type="SAM" id="SignalP"/>
    </source>
</evidence>
<dbReference type="Gene3D" id="2.130.10.10">
    <property type="entry name" value="YVTN repeat-like/Quinoprotein amine dehydrogenase"/>
    <property type="match status" value="1"/>
</dbReference>
<name>A0A2A7MZJ1_MYCAG</name>
<dbReference type="OrthoDB" id="4446106at2"/>
<dbReference type="SUPFAM" id="SSF101898">
    <property type="entry name" value="NHL repeat"/>
    <property type="match status" value="1"/>
</dbReference>
<comment type="caution">
    <text evidence="3">The sequence shown here is derived from an EMBL/GenBank/DDBJ whole genome shotgun (WGS) entry which is preliminary data.</text>
</comment>
<feature type="region of interest" description="Disordered" evidence="1">
    <location>
        <begin position="33"/>
        <end position="60"/>
    </location>
</feature>
<evidence type="ECO:0000313" key="3">
    <source>
        <dbReference type="EMBL" id="PEG37185.1"/>
    </source>
</evidence>